<protein>
    <submittedName>
        <fullName evidence="2">DSBA-like thioredoxin domain protein</fullName>
    </submittedName>
</protein>
<accession>A0A5B9WE38</accession>
<dbReference type="InterPro" id="IPR001853">
    <property type="entry name" value="DSBA-like_thioredoxin_dom"/>
</dbReference>
<reference evidence="2 3" key="1">
    <citation type="submission" date="2019-08" db="EMBL/GenBank/DDBJ databases">
        <title>Deep-cultivation of Planctomycetes and their phenomic and genomic characterization uncovers novel biology.</title>
        <authorList>
            <person name="Wiegand S."/>
            <person name="Jogler M."/>
            <person name="Boedeker C."/>
            <person name="Pinto D."/>
            <person name="Vollmers J."/>
            <person name="Rivas-Marin E."/>
            <person name="Kohn T."/>
            <person name="Peeters S.H."/>
            <person name="Heuer A."/>
            <person name="Rast P."/>
            <person name="Oberbeckmann S."/>
            <person name="Bunk B."/>
            <person name="Jeske O."/>
            <person name="Meyerdierks A."/>
            <person name="Storesund J.E."/>
            <person name="Kallscheuer N."/>
            <person name="Luecker S."/>
            <person name="Lage O.M."/>
            <person name="Pohl T."/>
            <person name="Merkel B.J."/>
            <person name="Hornburger P."/>
            <person name="Mueller R.-W."/>
            <person name="Bruemmer F."/>
            <person name="Labrenz M."/>
            <person name="Spormann A.M."/>
            <person name="Op den Camp H."/>
            <person name="Overmann J."/>
            <person name="Amann R."/>
            <person name="Jetten M.S.M."/>
            <person name="Mascher T."/>
            <person name="Medema M.H."/>
            <person name="Devos D.P."/>
            <person name="Kaster A.-K."/>
            <person name="Ovreas L."/>
            <person name="Rohde M."/>
            <person name="Galperin M.Y."/>
            <person name="Jogler C."/>
        </authorList>
    </citation>
    <scope>NUCLEOTIDE SEQUENCE [LARGE SCALE GENOMIC DNA]</scope>
    <source>
        <strain evidence="2 3">OJF2</strain>
    </source>
</reference>
<evidence type="ECO:0000313" key="3">
    <source>
        <dbReference type="Proteomes" id="UP000324233"/>
    </source>
</evidence>
<dbReference type="PANTHER" id="PTHR13887:SF33">
    <property type="entry name" value="ISOMERASE"/>
    <property type="match status" value="1"/>
</dbReference>
<dbReference type="Gene3D" id="3.40.30.10">
    <property type="entry name" value="Glutaredoxin"/>
    <property type="match status" value="1"/>
</dbReference>
<dbReference type="SUPFAM" id="SSF52833">
    <property type="entry name" value="Thioredoxin-like"/>
    <property type="match status" value="1"/>
</dbReference>
<gene>
    <name evidence="2" type="ORF">OJF2_75160</name>
</gene>
<sequence>MPFELRPEPHPTLRPEGEYLRTAWAQAVYPMARSMGVPIVLPGVSPQPHTHLAFEGYQYAREHGKGNEYNRRVLEAFFVEGRDIGDVGVLTDLAGEVGLDRPEFEAAIRNRTYRDAHRRALHHAYHDVGVTGVPMFVIGDRKLSGVQDRQTLEVAIDEQLARRAPRRT</sequence>
<name>A0A5B9WE38_9BACT</name>
<dbReference type="AlphaFoldDB" id="A0A5B9WE38"/>
<dbReference type="KEGG" id="agv:OJF2_75160"/>
<evidence type="ECO:0000313" key="2">
    <source>
        <dbReference type="EMBL" id="QEH38906.1"/>
    </source>
</evidence>
<dbReference type="Pfam" id="PF01323">
    <property type="entry name" value="DSBA"/>
    <property type="match status" value="1"/>
</dbReference>
<dbReference type="InterPro" id="IPR036249">
    <property type="entry name" value="Thioredoxin-like_sf"/>
</dbReference>
<dbReference type="GO" id="GO:0016491">
    <property type="term" value="F:oxidoreductase activity"/>
    <property type="evidence" value="ECO:0007669"/>
    <property type="project" value="InterPro"/>
</dbReference>
<organism evidence="2 3">
    <name type="scientific">Aquisphaera giovannonii</name>
    <dbReference type="NCBI Taxonomy" id="406548"/>
    <lineage>
        <taxon>Bacteria</taxon>
        <taxon>Pseudomonadati</taxon>
        <taxon>Planctomycetota</taxon>
        <taxon>Planctomycetia</taxon>
        <taxon>Isosphaerales</taxon>
        <taxon>Isosphaeraceae</taxon>
        <taxon>Aquisphaera</taxon>
    </lineage>
</organism>
<dbReference type="Proteomes" id="UP000324233">
    <property type="component" value="Chromosome"/>
</dbReference>
<evidence type="ECO:0000259" key="1">
    <source>
        <dbReference type="Pfam" id="PF01323"/>
    </source>
</evidence>
<dbReference type="EMBL" id="CP042997">
    <property type="protein sequence ID" value="QEH38906.1"/>
    <property type="molecule type" value="Genomic_DNA"/>
</dbReference>
<proteinExistence type="predicted"/>
<keyword evidence="3" id="KW-1185">Reference proteome</keyword>
<feature type="domain" description="DSBA-like thioredoxin" evidence="1">
    <location>
        <begin position="28"/>
        <end position="156"/>
    </location>
</feature>
<dbReference type="PANTHER" id="PTHR13887">
    <property type="entry name" value="GLUTATHIONE S-TRANSFERASE KAPPA"/>
    <property type="match status" value="1"/>
</dbReference>